<dbReference type="EMBL" id="CAKOGP040001447">
    <property type="protein sequence ID" value="CAJ1945682.1"/>
    <property type="molecule type" value="Genomic_DNA"/>
</dbReference>
<gene>
    <name evidence="3" type="ORF">CYCCA115_LOCUS9827</name>
</gene>
<feature type="region of interest" description="Disordered" evidence="1">
    <location>
        <begin position="110"/>
        <end position="145"/>
    </location>
</feature>
<evidence type="ECO:0000256" key="2">
    <source>
        <dbReference type="SAM" id="SignalP"/>
    </source>
</evidence>
<evidence type="ECO:0000313" key="4">
    <source>
        <dbReference type="Proteomes" id="UP001295423"/>
    </source>
</evidence>
<sequence>MTRKTERFFLHFLYSAALVVSVSSFVHPPQFQLTVSLQSGRLSFSSPASSLSLQKGWFAPDDDEDEPVTREQFQRDLLEDPIVRRKKKNGRYKPLDNRDHLPFAVKKVTPDPYTHPEIKKDKRKTTKAKKSDLDHHMTSSRLFTENDSGDTTLLGEFKLDKSTTSGDKIMIGEREYQVQTARCQYRYAGGKRFVMVRKILEVKEVARVEKEEFLKQQFEMSPLPENGEGFLELE</sequence>
<dbReference type="AlphaFoldDB" id="A0AAD2CYE3"/>
<reference evidence="3" key="1">
    <citation type="submission" date="2023-08" db="EMBL/GenBank/DDBJ databases">
        <authorList>
            <person name="Audoor S."/>
            <person name="Bilcke G."/>
        </authorList>
    </citation>
    <scope>NUCLEOTIDE SEQUENCE</scope>
</reference>
<proteinExistence type="predicted"/>
<feature type="signal peptide" evidence="2">
    <location>
        <begin position="1"/>
        <end position="24"/>
    </location>
</feature>
<organism evidence="3 4">
    <name type="scientific">Cylindrotheca closterium</name>
    <dbReference type="NCBI Taxonomy" id="2856"/>
    <lineage>
        <taxon>Eukaryota</taxon>
        <taxon>Sar</taxon>
        <taxon>Stramenopiles</taxon>
        <taxon>Ochrophyta</taxon>
        <taxon>Bacillariophyta</taxon>
        <taxon>Bacillariophyceae</taxon>
        <taxon>Bacillariophycidae</taxon>
        <taxon>Bacillariales</taxon>
        <taxon>Bacillariaceae</taxon>
        <taxon>Cylindrotheca</taxon>
    </lineage>
</organism>
<protein>
    <submittedName>
        <fullName evidence="3">Uncharacterized protein</fullName>
    </submittedName>
</protein>
<dbReference type="Proteomes" id="UP001295423">
    <property type="component" value="Unassembled WGS sequence"/>
</dbReference>
<accession>A0AAD2CYE3</accession>
<keyword evidence="2" id="KW-0732">Signal</keyword>
<evidence type="ECO:0000313" key="3">
    <source>
        <dbReference type="EMBL" id="CAJ1945682.1"/>
    </source>
</evidence>
<comment type="caution">
    <text evidence="3">The sequence shown here is derived from an EMBL/GenBank/DDBJ whole genome shotgun (WGS) entry which is preliminary data.</text>
</comment>
<evidence type="ECO:0000256" key="1">
    <source>
        <dbReference type="SAM" id="MobiDB-lite"/>
    </source>
</evidence>
<feature type="chain" id="PRO_5042175048" evidence="2">
    <location>
        <begin position="25"/>
        <end position="234"/>
    </location>
</feature>
<keyword evidence="4" id="KW-1185">Reference proteome</keyword>
<name>A0AAD2CYE3_9STRA</name>